<evidence type="ECO:0000256" key="1">
    <source>
        <dbReference type="ARBA" id="ARBA00022603"/>
    </source>
</evidence>
<dbReference type="PANTHER" id="PTHR42912:SF93">
    <property type="entry name" value="N6-ADENOSINE-METHYLTRANSFERASE TMT1A"/>
    <property type="match status" value="1"/>
</dbReference>
<dbReference type="GO" id="GO:0008425">
    <property type="term" value="F:2-methoxy-6-polyprenyl-1,4-benzoquinol methyltransferase activity"/>
    <property type="evidence" value="ECO:0007669"/>
    <property type="project" value="UniProtKB-EC"/>
</dbReference>
<dbReference type="Pfam" id="PF08241">
    <property type="entry name" value="Methyltransf_11"/>
    <property type="match status" value="1"/>
</dbReference>
<name>A0A151A847_9EURY</name>
<dbReference type="InterPro" id="IPR050508">
    <property type="entry name" value="Methyltransf_Superfamily"/>
</dbReference>
<dbReference type="RefSeq" id="WP_066385486.1">
    <property type="nucleotide sequence ID" value="NZ_LTAZ01000017.1"/>
</dbReference>
<dbReference type="CDD" id="cd02440">
    <property type="entry name" value="AdoMet_MTases"/>
    <property type="match status" value="1"/>
</dbReference>
<evidence type="ECO:0000256" key="3">
    <source>
        <dbReference type="ARBA" id="ARBA00022691"/>
    </source>
</evidence>
<dbReference type="EMBL" id="LTAZ01000017">
    <property type="protein sequence ID" value="KYH23789.1"/>
    <property type="molecule type" value="Genomic_DNA"/>
</dbReference>
<keyword evidence="5" id="KW-0830">Ubiquinone</keyword>
<dbReference type="PANTHER" id="PTHR42912">
    <property type="entry name" value="METHYLTRANSFERASE"/>
    <property type="match status" value="1"/>
</dbReference>
<keyword evidence="1 5" id="KW-0489">Methyltransferase</keyword>
<dbReference type="InterPro" id="IPR029063">
    <property type="entry name" value="SAM-dependent_MTases_sf"/>
</dbReference>
<proteinExistence type="predicted"/>
<dbReference type="PROSITE" id="PS01184">
    <property type="entry name" value="UBIE_2"/>
    <property type="match status" value="1"/>
</dbReference>
<evidence type="ECO:0000313" key="6">
    <source>
        <dbReference type="Proteomes" id="UP000075321"/>
    </source>
</evidence>
<dbReference type="SUPFAM" id="SSF53335">
    <property type="entry name" value="S-adenosyl-L-methionine-dependent methyltransferases"/>
    <property type="match status" value="1"/>
</dbReference>
<dbReference type="OrthoDB" id="302307at2157"/>
<comment type="caution">
    <text evidence="5">The sequence shown here is derived from an EMBL/GenBank/DDBJ whole genome shotgun (WGS) entry which is preliminary data.</text>
</comment>
<dbReference type="InterPro" id="IPR013216">
    <property type="entry name" value="Methyltransf_11"/>
</dbReference>
<reference evidence="5 6" key="1">
    <citation type="submission" date="2016-02" db="EMBL/GenBank/DDBJ databases">
        <title>Genome sequence of Halalkalicoccus paucihalophilus DSM 24557.</title>
        <authorList>
            <person name="Poehlein A."/>
            <person name="Daniel R."/>
        </authorList>
    </citation>
    <scope>NUCLEOTIDE SEQUENCE [LARGE SCALE GENOMIC DNA]</scope>
    <source>
        <strain evidence="5 6">DSM 24557</strain>
    </source>
</reference>
<keyword evidence="2 5" id="KW-0808">Transferase</keyword>
<dbReference type="GO" id="GO:0043770">
    <property type="term" value="F:demethylmenaquinone methyltransferase activity"/>
    <property type="evidence" value="ECO:0007669"/>
    <property type="project" value="UniProtKB-EC"/>
</dbReference>
<accession>A0A151A847</accession>
<organism evidence="5 6">
    <name type="scientific">Halalkalicoccus paucihalophilus</name>
    <dbReference type="NCBI Taxonomy" id="1008153"/>
    <lineage>
        <taxon>Archaea</taxon>
        <taxon>Methanobacteriati</taxon>
        <taxon>Methanobacteriota</taxon>
        <taxon>Stenosarchaea group</taxon>
        <taxon>Halobacteria</taxon>
        <taxon>Halobacteriales</taxon>
        <taxon>Halococcaceae</taxon>
        <taxon>Halalkalicoccus</taxon>
    </lineage>
</organism>
<evidence type="ECO:0000256" key="2">
    <source>
        <dbReference type="ARBA" id="ARBA00022679"/>
    </source>
</evidence>
<keyword evidence="3" id="KW-0949">S-adenosyl-L-methionine</keyword>
<sequence length="185" mass="20730">MPITPYDQERISKLTDPSAFRYCSGEELRRFLAPRPDWRVADFGSGAGLFTTELAPVADTVFAVDVRRDLHTVYREHEIPANVTPVTADFANLPFPDNHLDGGVSIRTYHHGFESALDEIARVVRPGGRLVIVDWSATGAGERDGRDEEEYLNLATVQLHLLEAGFHIVEAQERRETFVVIGTLR</sequence>
<keyword evidence="6" id="KW-1185">Reference proteome</keyword>
<feature type="domain" description="Methyltransferase type 11" evidence="4">
    <location>
        <begin position="42"/>
        <end position="132"/>
    </location>
</feature>
<dbReference type="EC" id="2.1.1.163" evidence="5"/>
<evidence type="ECO:0000259" key="4">
    <source>
        <dbReference type="Pfam" id="PF08241"/>
    </source>
</evidence>
<dbReference type="Proteomes" id="UP000075321">
    <property type="component" value="Unassembled WGS sequence"/>
</dbReference>
<dbReference type="PATRIC" id="fig|1008153.3.peg.4134"/>
<dbReference type="GO" id="GO:0032259">
    <property type="term" value="P:methylation"/>
    <property type="evidence" value="ECO:0007669"/>
    <property type="project" value="UniProtKB-KW"/>
</dbReference>
<dbReference type="AlphaFoldDB" id="A0A151A847"/>
<dbReference type="EC" id="2.1.1.201" evidence="5"/>
<dbReference type="InterPro" id="IPR023576">
    <property type="entry name" value="UbiE/COQ5_MeTrFase_CS"/>
</dbReference>
<dbReference type="Gene3D" id="3.40.50.150">
    <property type="entry name" value="Vaccinia Virus protein VP39"/>
    <property type="match status" value="1"/>
</dbReference>
<protein>
    <submittedName>
        <fullName evidence="5">Ubiquinone/menaquinone biosynthesis C-methyltransferase UbiE</fullName>
        <ecNumber evidence="5">2.1.1.163</ecNumber>
        <ecNumber evidence="5">2.1.1.201</ecNumber>
    </submittedName>
</protein>
<evidence type="ECO:0000313" key="5">
    <source>
        <dbReference type="EMBL" id="KYH23789.1"/>
    </source>
</evidence>
<dbReference type="GO" id="GO:0008757">
    <property type="term" value="F:S-adenosylmethionine-dependent methyltransferase activity"/>
    <property type="evidence" value="ECO:0007669"/>
    <property type="project" value="InterPro"/>
</dbReference>
<gene>
    <name evidence="5" type="primary">ubiE_6</name>
    <name evidence="5" type="ORF">HAPAU_38680</name>
</gene>